<protein>
    <submittedName>
        <fullName evidence="1">Uncharacterized protein</fullName>
    </submittedName>
</protein>
<comment type="caution">
    <text evidence="1">The sequence shown here is derived from an EMBL/GenBank/DDBJ whole genome shotgun (WGS) entry which is preliminary data.</text>
</comment>
<name>A0ACC1S7X3_9HYPO</name>
<gene>
    <name evidence="1" type="ORF">NM208_g7740</name>
</gene>
<evidence type="ECO:0000313" key="2">
    <source>
        <dbReference type="Proteomes" id="UP001148629"/>
    </source>
</evidence>
<accession>A0ACC1S7X3</accession>
<reference evidence="1" key="1">
    <citation type="submission" date="2022-08" db="EMBL/GenBank/DDBJ databases">
        <title>Genome Sequence of Fusarium decemcellulare.</title>
        <authorList>
            <person name="Buettner E."/>
        </authorList>
    </citation>
    <scope>NUCLEOTIDE SEQUENCE</scope>
    <source>
        <strain evidence="1">Babe19</strain>
    </source>
</reference>
<organism evidence="1 2">
    <name type="scientific">Fusarium decemcellulare</name>
    <dbReference type="NCBI Taxonomy" id="57161"/>
    <lineage>
        <taxon>Eukaryota</taxon>
        <taxon>Fungi</taxon>
        <taxon>Dikarya</taxon>
        <taxon>Ascomycota</taxon>
        <taxon>Pezizomycotina</taxon>
        <taxon>Sordariomycetes</taxon>
        <taxon>Hypocreomycetidae</taxon>
        <taxon>Hypocreales</taxon>
        <taxon>Nectriaceae</taxon>
        <taxon>Fusarium</taxon>
        <taxon>Fusarium decemcellulare species complex</taxon>
    </lineage>
</organism>
<dbReference type="EMBL" id="JANRMS010000821">
    <property type="protein sequence ID" value="KAJ3533979.1"/>
    <property type="molecule type" value="Genomic_DNA"/>
</dbReference>
<sequence length="271" mass="30971">MQAVARARGLRVKDTKPHIESTIEVIGAGLPRCATSSIHFALEADDMLDLGPALHMKRILLSSKRAQLALQAMEEVDRDKRHKLIKELCAGCRSCIDWPVPMFVHDLMDIYPEARIVLNHRPGAPEQRGESWAKSCQDILWFYNTLTYYWVGVLFKTMRIHYKMAGFGLVYIGILCELLRLVKREAAKRGREILEWQPNDGWDPLCKFIDKEIPNDSRSFPHINDTAEMKRIEQTVKVVGVASWVTLGALMFVAIRYGPEFVTSALWYLGI</sequence>
<proteinExistence type="predicted"/>
<keyword evidence="2" id="KW-1185">Reference proteome</keyword>
<dbReference type="Proteomes" id="UP001148629">
    <property type="component" value="Unassembled WGS sequence"/>
</dbReference>
<evidence type="ECO:0000313" key="1">
    <source>
        <dbReference type="EMBL" id="KAJ3533979.1"/>
    </source>
</evidence>